<dbReference type="EMBL" id="CAJRAU010000005">
    <property type="protein sequence ID" value="CAG5071843.1"/>
    <property type="molecule type" value="Genomic_DNA"/>
</dbReference>
<dbReference type="Pfam" id="PF06445">
    <property type="entry name" value="GyrI-like"/>
    <property type="match status" value="1"/>
</dbReference>
<comment type="caution">
    <text evidence="2">The sequence shown here is derived from an EMBL/GenBank/DDBJ whole genome shotgun (WGS) entry which is preliminary data.</text>
</comment>
<gene>
    <name evidence="2" type="ORF">DYBT9623_03825</name>
</gene>
<evidence type="ECO:0000259" key="1">
    <source>
        <dbReference type="Pfam" id="PF06445"/>
    </source>
</evidence>
<dbReference type="InterPro" id="IPR011256">
    <property type="entry name" value="Reg_factor_effector_dom_sf"/>
</dbReference>
<organism evidence="2 3">
    <name type="scientific">Dyadobacter linearis</name>
    <dbReference type="NCBI Taxonomy" id="2823330"/>
    <lineage>
        <taxon>Bacteria</taxon>
        <taxon>Pseudomonadati</taxon>
        <taxon>Bacteroidota</taxon>
        <taxon>Cytophagia</taxon>
        <taxon>Cytophagales</taxon>
        <taxon>Spirosomataceae</taxon>
        <taxon>Dyadobacter</taxon>
    </lineage>
</organism>
<dbReference type="Proteomes" id="UP000679725">
    <property type="component" value="Unassembled WGS sequence"/>
</dbReference>
<reference evidence="2 3" key="1">
    <citation type="submission" date="2021-04" db="EMBL/GenBank/DDBJ databases">
        <authorList>
            <person name="Rodrigo-Torres L."/>
            <person name="Arahal R. D."/>
            <person name="Lucena T."/>
        </authorList>
    </citation>
    <scope>NUCLEOTIDE SEQUENCE [LARGE SCALE GENOMIC DNA]</scope>
    <source>
        <strain evidence="2 3">CECT 9623</strain>
    </source>
</reference>
<dbReference type="SUPFAM" id="SSF55136">
    <property type="entry name" value="Probable bacterial effector-binding domain"/>
    <property type="match status" value="1"/>
</dbReference>
<name>A0ABN7RE46_9BACT</name>
<dbReference type="Gene3D" id="3.20.80.10">
    <property type="entry name" value="Regulatory factor, effector binding domain"/>
    <property type="match status" value="1"/>
</dbReference>
<evidence type="ECO:0000313" key="2">
    <source>
        <dbReference type="EMBL" id="CAG5071843.1"/>
    </source>
</evidence>
<accession>A0ABN7RE46</accession>
<feature type="domain" description="GyrI-like small molecule binding" evidence="1">
    <location>
        <begin position="6"/>
        <end position="148"/>
    </location>
</feature>
<evidence type="ECO:0000313" key="3">
    <source>
        <dbReference type="Proteomes" id="UP000679725"/>
    </source>
</evidence>
<proteinExistence type="predicted"/>
<sequence>MQLKIIQPIHVLYFETETTLNDIFQYVRLVARRLYRDAVQHDMEITGPVYWIYEGADGNPDTVFKLTIALPVSPAAPASSSEFEQKLLEPYKCISHELQGDWNGLGNVYGEIFAKIGEGNHAPSGQNREIYINMDFQNPAGNTTEVQVGIF</sequence>
<protein>
    <recommendedName>
        <fullName evidence="1">GyrI-like small molecule binding domain-containing protein</fullName>
    </recommendedName>
</protein>
<keyword evidence="3" id="KW-1185">Reference proteome</keyword>
<dbReference type="RefSeq" id="WP_215235114.1">
    <property type="nucleotide sequence ID" value="NZ_CAJRAU010000005.1"/>
</dbReference>
<dbReference type="InterPro" id="IPR029442">
    <property type="entry name" value="GyrI-like"/>
</dbReference>